<dbReference type="GO" id="GO:0008081">
    <property type="term" value="F:phosphoric diester hydrolase activity"/>
    <property type="evidence" value="ECO:0007669"/>
    <property type="project" value="InterPro"/>
</dbReference>
<evidence type="ECO:0000313" key="3">
    <source>
        <dbReference type="Proteomes" id="UP000886822"/>
    </source>
</evidence>
<comment type="caution">
    <text evidence="2">The sequence shown here is derived from an EMBL/GenBank/DDBJ whole genome shotgun (WGS) entry which is preliminary data.</text>
</comment>
<dbReference type="GO" id="GO:0006629">
    <property type="term" value="P:lipid metabolic process"/>
    <property type="evidence" value="ECO:0007669"/>
    <property type="project" value="InterPro"/>
</dbReference>
<organism evidence="2 3">
    <name type="scientific">Candidatus Levilactobacillus faecigallinarum</name>
    <dbReference type="NCBI Taxonomy" id="2838638"/>
    <lineage>
        <taxon>Bacteria</taxon>
        <taxon>Bacillati</taxon>
        <taxon>Bacillota</taxon>
        <taxon>Bacilli</taxon>
        <taxon>Lactobacillales</taxon>
        <taxon>Lactobacillaceae</taxon>
        <taxon>Levilactobacillus</taxon>
    </lineage>
</organism>
<name>A0A9D1U4N5_9LACO</name>
<dbReference type="AlphaFoldDB" id="A0A9D1U4N5"/>
<dbReference type="PROSITE" id="PS51704">
    <property type="entry name" value="GP_PDE"/>
    <property type="match status" value="1"/>
</dbReference>
<gene>
    <name evidence="2" type="ORF">H9875_05610</name>
</gene>
<sequence length="239" mass="26853">MLEKTVVFGHRGYPAQFPENSLAGFAYALAHHVDGLEFDVHLTKDQVPVIMHDERINRTSDGTGRITDYTLAELRQFHLAHGEVIPTLAEFLDLVGDHDVQLNLEFKTDKIQYPGIEALVLGMIHQAPLKRRVIFSSFHLPTLKTCQQLAPNEAYCWLTDKPVVNAAAFVADEHLSGLHLNHYQAGVPVAERIWTVDRPELAKQLFQQHVAGIFTDDFVTMTALRDATVTGDKVHRRVG</sequence>
<dbReference type="PANTHER" id="PTHR46211:SF1">
    <property type="entry name" value="GLYCEROPHOSPHODIESTER PHOSPHODIESTERASE, CYTOPLASMIC"/>
    <property type="match status" value="1"/>
</dbReference>
<dbReference type="EMBL" id="DXGJ01000043">
    <property type="protein sequence ID" value="HIW72088.1"/>
    <property type="molecule type" value="Genomic_DNA"/>
</dbReference>
<proteinExistence type="predicted"/>
<evidence type="ECO:0000259" key="1">
    <source>
        <dbReference type="PROSITE" id="PS51704"/>
    </source>
</evidence>
<accession>A0A9D1U4N5</accession>
<dbReference type="InterPro" id="IPR030395">
    <property type="entry name" value="GP_PDE_dom"/>
</dbReference>
<reference evidence="2" key="2">
    <citation type="submission" date="2021-04" db="EMBL/GenBank/DDBJ databases">
        <authorList>
            <person name="Gilroy R."/>
        </authorList>
    </citation>
    <scope>NUCLEOTIDE SEQUENCE</scope>
    <source>
        <strain evidence="2">CHK173-259</strain>
    </source>
</reference>
<evidence type="ECO:0000313" key="2">
    <source>
        <dbReference type="EMBL" id="HIW72088.1"/>
    </source>
</evidence>
<protein>
    <submittedName>
        <fullName evidence="2">Glycerophosphodiester phosphodiesterase</fullName>
    </submittedName>
</protein>
<dbReference type="Pfam" id="PF03009">
    <property type="entry name" value="GDPD"/>
    <property type="match status" value="1"/>
</dbReference>
<feature type="domain" description="GP-PDE" evidence="1">
    <location>
        <begin position="5"/>
        <end position="225"/>
    </location>
</feature>
<dbReference type="Gene3D" id="3.20.20.190">
    <property type="entry name" value="Phosphatidylinositol (PI) phosphodiesterase"/>
    <property type="match status" value="1"/>
</dbReference>
<reference evidence="2" key="1">
    <citation type="journal article" date="2021" name="PeerJ">
        <title>Extensive microbial diversity within the chicken gut microbiome revealed by metagenomics and culture.</title>
        <authorList>
            <person name="Gilroy R."/>
            <person name="Ravi A."/>
            <person name="Getino M."/>
            <person name="Pursley I."/>
            <person name="Horton D.L."/>
            <person name="Alikhan N.F."/>
            <person name="Baker D."/>
            <person name="Gharbi K."/>
            <person name="Hall N."/>
            <person name="Watson M."/>
            <person name="Adriaenssens E.M."/>
            <person name="Foster-Nyarko E."/>
            <person name="Jarju S."/>
            <person name="Secka A."/>
            <person name="Antonio M."/>
            <person name="Oren A."/>
            <person name="Chaudhuri R.R."/>
            <person name="La Ragione R."/>
            <person name="Hildebrand F."/>
            <person name="Pallen M.J."/>
        </authorList>
    </citation>
    <scope>NUCLEOTIDE SEQUENCE</scope>
    <source>
        <strain evidence="2">CHK173-259</strain>
    </source>
</reference>
<dbReference type="Proteomes" id="UP000886822">
    <property type="component" value="Unassembled WGS sequence"/>
</dbReference>
<dbReference type="SUPFAM" id="SSF51695">
    <property type="entry name" value="PLC-like phosphodiesterases"/>
    <property type="match status" value="1"/>
</dbReference>
<dbReference type="PANTHER" id="PTHR46211">
    <property type="entry name" value="GLYCEROPHOSPHORYL DIESTER PHOSPHODIESTERASE"/>
    <property type="match status" value="1"/>
</dbReference>
<dbReference type="InterPro" id="IPR017946">
    <property type="entry name" value="PLC-like_Pdiesterase_TIM-brl"/>
</dbReference>